<name>A0A7Z2G911_9BURK</name>
<dbReference type="PANTHER" id="PTHR46637">
    <property type="entry name" value="TIS1421-TRANSPOSASE PROTEIN A"/>
    <property type="match status" value="1"/>
</dbReference>
<dbReference type="InterPro" id="IPR052909">
    <property type="entry name" value="Transposase_6_like"/>
</dbReference>
<sequence>MNFEELSDDEWMQVSSLVSDEPPIRLNRRGRPRAEPRVVANAVLWILTTGESWSRLPARYPSGPTCRRRFEEWHGSGTLIEVVELLSQRGRKFVYVPQPAQADTQPVAVAVEEVAEDDGQPAVFWKSPEAWQAPAALADAPLADPMESMMRQLAGVEPALPASIDAPVVSGAMTATTATKAAASATTVASATRSQADAPFAPFSPSRVSKPVATRAMPRDASHRVAHPAGGVVQVAEWRGYTMSLTVQPVRNRMFRGAVEILKDGKRIERSGLIGPPFQDRESARNFAFDWAREWLDREGVAESASGVSWPGSHLARHTASKGAAQNQNGSQNTLSNAAPHASAQSAGVTRGDPSNPAAARALPPAVPGSVRLAPLQPPVQRYSATGALHTGSEPCEASPASSGTAERRTAGTTATRYRTLSR</sequence>
<feature type="region of interest" description="Disordered" evidence="1">
    <location>
        <begin position="304"/>
        <end position="423"/>
    </location>
</feature>
<dbReference type="PANTHER" id="PTHR46637:SF1">
    <property type="entry name" value="BLL5188 PROTEIN"/>
    <property type="match status" value="1"/>
</dbReference>
<evidence type="ECO:0000259" key="2">
    <source>
        <dbReference type="Pfam" id="PF13340"/>
    </source>
</evidence>
<dbReference type="Pfam" id="PF13340">
    <property type="entry name" value="DUF4096"/>
    <property type="match status" value="1"/>
</dbReference>
<dbReference type="RefSeq" id="WP_158760303.1">
    <property type="nucleotide sequence ID" value="NZ_CP046910.1"/>
</dbReference>
<feature type="compositionally biased region" description="Low complexity" evidence="1">
    <location>
        <begin position="354"/>
        <end position="364"/>
    </location>
</feature>
<feature type="compositionally biased region" description="Polar residues" evidence="1">
    <location>
        <begin position="324"/>
        <end position="348"/>
    </location>
</feature>
<feature type="domain" description="Insertion element IS402-like" evidence="2">
    <location>
        <begin position="6"/>
        <end position="81"/>
    </location>
</feature>
<organism evidence="3 4">
    <name type="scientific">Paraburkholderia acidiphila</name>
    <dbReference type="NCBI Taxonomy" id="2571747"/>
    <lineage>
        <taxon>Bacteria</taxon>
        <taxon>Pseudomonadati</taxon>
        <taxon>Pseudomonadota</taxon>
        <taxon>Betaproteobacteria</taxon>
        <taxon>Burkholderiales</taxon>
        <taxon>Burkholderiaceae</taxon>
        <taxon>Paraburkholderia</taxon>
    </lineage>
</organism>
<proteinExistence type="predicted"/>
<dbReference type="OrthoDB" id="1551210at2"/>
<evidence type="ECO:0000313" key="3">
    <source>
        <dbReference type="EMBL" id="QGZ57356.1"/>
    </source>
</evidence>
<dbReference type="AlphaFoldDB" id="A0A7Z2G911"/>
<dbReference type="KEGG" id="pacp:FAZ97_20820"/>
<dbReference type="InterPro" id="IPR025161">
    <property type="entry name" value="IS402-like_dom"/>
</dbReference>
<keyword evidence="4" id="KW-1185">Reference proteome</keyword>
<dbReference type="Proteomes" id="UP000434209">
    <property type="component" value="Chromosome 2"/>
</dbReference>
<protein>
    <submittedName>
        <fullName evidence="3">Transposase</fullName>
    </submittedName>
</protein>
<evidence type="ECO:0000313" key="4">
    <source>
        <dbReference type="Proteomes" id="UP000434209"/>
    </source>
</evidence>
<gene>
    <name evidence="3" type="ORF">FAZ97_20820</name>
</gene>
<evidence type="ECO:0000256" key="1">
    <source>
        <dbReference type="SAM" id="MobiDB-lite"/>
    </source>
</evidence>
<accession>A0A7Z2G911</accession>
<feature type="compositionally biased region" description="Low complexity" evidence="1">
    <location>
        <begin position="411"/>
        <end position="423"/>
    </location>
</feature>
<dbReference type="EMBL" id="CP046910">
    <property type="protein sequence ID" value="QGZ57356.1"/>
    <property type="molecule type" value="Genomic_DNA"/>
</dbReference>
<reference evidence="3 4" key="1">
    <citation type="submission" date="2019-12" db="EMBL/GenBank/DDBJ databases">
        <title>Paraburkholderia acidiphila 7Q-K02 sp. nov and Paraburkholderia acidisoli DHF22 sp. nov., two strains isolated from forest soil.</title>
        <authorList>
            <person name="Gao Z."/>
            <person name="Qiu L."/>
        </authorList>
    </citation>
    <scope>NUCLEOTIDE SEQUENCE [LARGE SCALE GENOMIC DNA]</scope>
    <source>
        <strain evidence="3 4">7Q-K02</strain>
    </source>
</reference>